<accession>A0ABW9AAV0</accession>
<keyword evidence="1" id="KW-0028">Amino-acid biosynthesis</keyword>
<dbReference type="PANTHER" id="PTHR32268">
    <property type="entry name" value="HOMOSERINE O-ACETYLTRANSFERASE"/>
    <property type="match status" value="1"/>
</dbReference>
<dbReference type="Pfam" id="PF00561">
    <property type="entry name" value="Abhydrolase_1"/>
    <property type="match status" value="1"/>
</dbReference>
<feature type="domain" description="AB hydrolase-1" evidence="3">
    <location>
        <begin position="68"/>
        <end position="308"/>
    </location>
</feature>
<keyword evidence="2" id="KW-0808">Transferase</keyword>
<dbReference type="InterPro" id="IPR029058">
    <property type="entry name" value="AB_hydrolase_fold"/>
</dbReference>
<sequence length="347" mass="39284">MSPYQHPQPAEQDHQIYEAGNVPLQSGRTFRKMKISYKTFGTLNAARDNMILYPTSYSARHSDIEFMVQPGAALDPGKYFIVILNLFGNGLSSSPSNTLWPDQGDRYPHVTLYDTVQVQRRMIEELWGVSKIAMVYGWSMGGMQAYHWAAVFPDFIERIAVVCGAARCAPHNKVFLDGAGSALTADPAWIDGIFTDKPVRGYRAMGRVYAGWALSQTFYREETWRQLGATSLEDYLVTFWETNFSRRDPSDLLAQFWTWSNGDISANERYHGRLDYALSAISARVLLMPGDHDLYFQVADNAAEMKHLRHATLAPIPSIWGHRAGNPVNQPDDRAFIEQHVRQLLAQ</sequence>
<dbReference type="NCBIfam" id="NF005757">
    <property type="entry name" value="PRK07581.1"/>
    <property type="match status" value="1"/>
</dbReference>
<comment type="caution">
    <text evidence="4">The sequence shown here is derived from an EMBL/GenBank/DDBJ whole genome shotgun (WGS) entry which is preliminary data.</text>
</comment>
<keyword evidence="4" id="KW-0378">Hydrolase</keyword>
<dbReference type="PANTHER" id="PTHR32268:SF15">
    <property type="entry name" value="HOMOSERINE ACETYLTRANSFERASE FAMILY PROTEIN (AFU_ORTHOLOGUE AFUA_1G15350)"/>
    <property type="match status" value="1"/>
</dbReference>
<evidence type="ECO:0000313" key="5">
    <source>
        <dbReference type="Proteomes" id="UP001629246"/>
    </source>
</evidence>
<gene>
    <name evidence="4" type="ORF">PQR62_09635</name>
</gene>
<name>A0ABW9AAV0_9BURK</name>
<proteinExistence type="predicted"/>
<evidence type="ECO:0000313" key="4">
    <source>
        <dbReference type="EMBL" id="MFL9924527.1"/>
    </source>
</evidence>
<keyword evidence="5" id="KW-1185">Reference proteome</keyword>
<keyword evidence="1" id="KW-0486">Methionine biosynthesis</keyword>
<dbReference type="SUPFAM" id="SSF53474">
    <property type="entry name" value="alpha/beta-Hydrolases"/>
    <property type="match status" value="1"/>
</dbReference>
<dbReference type="Proteomes" id="UP001629246">
    <property type="component" value="Unassembled WGS sequence"/>
</dbReference>
<dbReference type="InterPro" id="IPR000073">
    <property type="entry name" value="AB_hydrolase_1"/>
</dbReference>
<dbReference type="InterPro" id="IPR008220">
    <property type="entry name" value="HAT_MetX-like"/>
</dbReference>
<keyword evidence="2" id="KW-0012">Acyltransferase</keyword>
<evidence type="ECO:0000259" key="3">
    <source>
        <dbReference type="Pfam" id="PF00561"/>
    </source>
</evidence>
<dbReference type="GO" id="GO:0016787">
    <property type="term" value="F:hydrolase activity"/>
    <property type="evidence" value="ECO:0007669"/>
    <property type="project" value="UniProtKB-KW"/>
</dbReference>
<organism evidence="4 5">
    <name type="scientific">Herbaspirillum lusitanum</name>
    <dbReference type="NCBI Taxonomy" id="213312"/>
    <lineage>
        <taxon>Bacteria</taxon>
        <taxon>Pseudomonadati</taxon>
        <taxon>Pseudomonadota</taxon>
        <taxon>Betaproteobacteria</taxon>
        <taxon>Burkholderiales</taxon>
        <taxon>Oxalobacteraceae</taxon>
        <taxon>Herbaspirillum</taxon>
    </lineage>
</organism>
<protein>
    <submittedName>
        <fullName evidence="4">Alpha/beta fold hydrolase</fullName>
    </submittedName>
</protein>
<evidence type="ECO:0000256" key="1">
    <source>
        <dbReference type="ARBA" id="ARBA00023167"/>
    </source>
</evidence>
<dbReference type="EMBL" id="JAQQFM010000004">
    <property type="protein sequence ID" value="MFL9924527.1"/>
    <property type="molecule type" value="Genomic_DNA"/>
</dbReference>
<reference evidence="4 5" key="1">
    <citation type="journal article" date="2024" name="Chem. Sci.">
        <title>Discovery of megapolipeptins by genome mining of a Burkholderiales bacteria collection.</title>
        <authorList>
            <person name="Paulo B.S."/>
            <person name="Recchia M.J.J."/>
            <person name="Lee S."/>
            <person name="Fergusson C.H."/>
            <person name="Romanowski S.B."/>
            <person name="Hernandez A."/>
            <person name="Krull N."/>
            <person name="Liu D.Y."/>
            <person name="Cavanagh H."/>
            <person name="Bos A."/>
            <person name="Gray C.A."/>
            <person name="Murphy B.T."/>
            <person name="Linington R.G."/>
            <person name="Eustaquio A.S."/>
        </authorList>
    </citation>
    <scope>NUCLEOTIDE SEQUENCE [LARGE SCALE GENOMIC DNA]</scope>
    <source>
        <strain evidence="4 5">RL21-008-BIB-A</strain>
    </source>
</reference>
<dbReference type="PIRSF" id="PIRSF000443">
    <property type="entry name" value="Homoser_Ac_trans"/>
    <property type="match status" value="1"/>
</dbReference>
<evidence type="ECO:0000256" key="2">
    <source>
        <dbReference type="ARBA" id="ARBA00023315"/>
    </source>
</evidence>
<dbReference type="Gene3D" id="3.40.50.1820">
    <property type="entry name" value="alpha/beta hydrolase"/>
    <property type="match status" value="1"/>
</dbReference>
<dbReference type="RefSeq" id="WP_408157264.1">
    <property type="nucleotide sequence ID" value="NZ_JAQQFM010000004.1"/>
</dbReference>